<proteinExistence type="predicted"/>
<protein>
    <submittedName>
        <fullName evidence="2">Uncharacterized protein</fullName>
    </submittedName>
</protein>
<dbReference type="EMBL" id="UINC01184277">
    <property type="protein sequence ID" value="SVD95414.1"/>
    <property type="molecule type" value="Genomic_DNA"/>
</dbReference>
<reference evidence="2" key="1">
    <citation type="submission" date="2018-05" db="EMBL/GenBank/DDBJ databases">
        <authorList>
            <person name="Lanie J.A."/>
            <person name="Ng W.-L."/>
            <person name="Kazmierczak K.M."/>
            <person name="Andrzejewski T.M."/>
            <person name="Davidsen T.M."/>
            <person name="Wayne K.J."/>
            <person name="Tettelin H."/>
            <person name="Glass J.I."/>
            <person name="Rusch D."/>
            <person name="Podicherti R."/>
            <person name="Tsui H.-C.T."/>
            <person name="Winkler M.E."/>
        </authorList>
    </citation>
    <scope>NUCLEOTIDE SEQUENCE</scope>
</reference>
<feature type="transmembrane region" description="Helical" evidence="1">
    <location>
        <begin position="189"/>
        <end position="208"/>
    </location>
</feature>
<evidence type="ECO:0000313" key="2">
    <source>
        <dbReference type="EMBL" id="SVD95414.1"/>
    </source>
</evidence>
<organism evidence="2">
    <name type="scientific">marine metagenome</name>
    <dbReference type="NCBI Taxonomy" id="408172"/>
    <lineage>
        <taxon>unclassified sequences</taxon>
        <taxon>metagenomes</taxon>
        <taxon>ecological metagenomes</taxon>
    </lineage>
</organism>
<sequence>MEPVYADAACTRLLLSNTIFKGVRAMIEFFQIVESSGFSMSLKESSTAYVAILAFHTIGLSFLVGISGTTALRILGIAPSIPLKPMKDFFPLMWVGLWVNAITGVLLTLMYPTKYFVDLSFYIKLGFVVIAITLIRKIQVLVFGDGADSDTTAESKDARKLAGILLFSWLAAIVTGRVMAYSIPTKAQTAIAVLIFLTLALFIGRVIGRRLGLIETAV</sequence>
<feature type="transmembrane region" description="Helical" evidence="1">
    <location>
        <begin position="48"/>
        <end position="68"/>
    </location>
</feature>
<evidence type="ECO:0000256" key="1">
    <source>
        <dbReference type="SAM" id="Phobius"/>
    </source>
</evidence>
<keyword evidence="1" id="KW-0812">Transmembrane</keyword>
<accession>A0A382ZIS7</accession>
<feature type="transmembrane region" description="Helical" evidence="1">
    <location>
        <begin position="115"/>
        <end position="135"/>
    </location>
</feature>
<feature type="transmembrane region" description="Helical" evidence="1">
    <location>
        <begin position="161"/>
        <end position="183"/>
    </location>
</feature>
<name>A0A382ZIS7_9ZZZZ</name>
<keyword evidence="1" id="KW-0472">Membrane</keyword>
<feature type="transmembrane region" description="Helical" evidence="1">
    <location>
        <begin position="89"/>
        <end position="109"/>
    </location>
</feature>
<keyword evidence="1" id="KW-1133">Transmembrane helix</keyword>
<dbReference type="AlphaFoldDB" id="A0A382ZIS7"/>
<gene>
    <name evidence="2" type="ORF">METZ01_LOCUS448268</name>
</gene>